<dbReference type="AlphaFoldDB" id="A0A9Q5STL1"/>
<dbReference type="InterPro" id="IPR051803">
    <property type="entry name" value="TA_system_RelE-like_toxin"/>
</dbReference>
<keyword evidence="2" id="KW-1277">Toxin-antitoxin system</keyword>
<reference evidence="4" key="1">
    <citation type="submission" date="2017-04" db="EMBL/GenBank/DDBJ databases">
        <title>Function of individual gut microbiota members based on whole genome sequencing of pure cultures obtained from chicken caecum.</title>
        <authorList>
            <person name="Medvecky M."/>
            <person name="Cejkova D."/>
            <person name="Polansky O."/>
            <person name="Karasova D."/>
            <person name="Kubasova T."/>
            <person name="Cizek A."/>
            <person name="Rychlik I."/>
        </authorList>
    </citation>
    <scope>NUCLEOTIDE SEQUENCE [LARGE SCALE GENOMIC DNA]</scope>
    <source>
        <strain evidence="4">An42</strain>
    </source>
</reference>
<evidence type="ECO:0000256" key="1">
    <source>
        <dbReference type="ARBA" id="ARBA00006226"/>
    </source>
</evidence>
<comment type="similarity">
    <text evidence="1">Belongs to the RelE toxin family.</text>
</comment>
<name>A0A9Q5STL1_9BACT</name>
<dbReference type="RefSeq" id="WP_021863210.1">
    <property type="nucleotide sequence ID" value="NZ_CAJLBM010000002.1"/>
</dbReference>
<comment type="caution">
    <text evidence="3">The sequence shown here is derived from an EMBL/GenBank/DDBJ whole genome shotgun (WGS) entry which is preliminary data.</text>
</comment>
<dbReference type="NCBIfam" id="TIGR02385">
    <property type="entry name" value="RelE_StbE"/>
    <property type="match status" value="1"/>
</dbReference>
<dbReference type="InterPro" id="IPR035093">
    <property type="entry name" value="RelE/ParE_toxin_dom_sf"/>
</dbReference>
<sequence>MVEIKWTNFAIQNLNDIGDYIEQHSYRQASKMVNYLFDSVSILETFPLSGRIVPEYDTYHVWKLIRSNYRIVYLVLNDKRIDILTIHHSAQLLPDLPVLYNNSELSP</sequence>
<dbReference type="EMBL" id="NFIJ01000002">
    <property type="protein sequence ID" value="OUO06804.1"/>
    <property type="molecule type" value="Genomic_DNA"/>
</dbReference>
<dbReference type="Pfam" id="PF05016">
    <property type="entry name" value="ParE_toxin"/>
    <property type="match status" value="1"/>
</dbReference>
<evidence type="ECO:0000256" key="2">
    <source>
        <dbReference type="ARBA" id="ARBA00022649"/>
    </source>
</evidence>
<accession>A0A9Q5STL1</accession>
<dbReference type="Proteomes" id="UP000195975">
    <property type="component" value="Unassembled WGS sequence"/>
</dbReference>
<gene>
    <name evidence="3" type="ORF">B5F96_03715</name>
</gene>
<dbReference type="SUPFAM" id="SSF143011">
    <property type="entry name" value="RelE-like"/>
    <property type="match status" value="1"/>
</dbReference>
<protein>
    <submittedName>
        <fullName evidence="3">Addiction module toxin RelE</fullName>
    </submittedName>
</protein>
<dbReference type="PANTHER" id="PTHR33755">
    <property type="entry name" value="TOXIN PARE1-RELATED"/>
    <property type="match status" value="1"/>
</dbReference>
<dbReference type="InterPro" id="IPR007712">
    <property type="entry name" value="RelE/ParE_toxin"/>
</dbReference>
<evidence type="ECO:0000313" key="3">
    <source>
        <dbReference type="EMBL" id="OUO06804.1"/>
    </source>
</evidence>
<dbReference type="PANTHER" id="PTHR33755:SF5">
    <property type="entry name" value="TYPE II TOXIN-ANTITOXIN SYSTEM RELE_PARE FAMILY TOXIN"/>
    <property type="match status" value="1"/>
</dbReference>
<evidence type="ECO:0000313" key="4">
    <source>
        <dbReference type="Proteomes" id="UP000195975"/>
    </source>
</evidence>
<dbReference type="Gene3D" id="3.30.2310.20">
    <property type="entry name" value="RelE-like"/>
    <property type="match status" value="1"/>
</dbReference>
<proteinExistence type="inferred from homology"/>
<organism evidence="3 4">
    <name type="scientific">Parabacteroides johnsonii</name>
    <dbReference type="NCBI Taxonomy" id="387661"/>
    <lineage>
        <taxon>Bacteria</taxon>
        <taxon>Pseudomonadati</taxon>
        <taxon>Bacteroidota</taxon>
        <taxon>Bacteroidia</taxon>
        <taxon>Bacteroidales</taxon>
        <taxon>Tannerellaceae</taxon>
        <taxon>Parabacteroides</taxon>
    </lineage>
</organism>